<evidence type="ECO:0000259" key="1">
    <source>
        <dbReference type="Pfam" id="PF00149"/>
    </source>
</evidence>
<feature type="domain" description="Calcineurin-like phosphoesterase" evidence="1">
    <location>
        <begin position="29"/>
        <end position="122"/>
    </location>
</feature>
<dbReference type="SUPFAM" id="SSF56300">
    <property type="entry name" value="Metallo-dependent phosphatases"/>
    <property type="match status" value="1"/>
</dbReference>
<evidence type="ECO:0000313" key="3">
    <source>
        <dbReference type="Proteomes" id="UP000032232"/>
    </source>
</evidence>
<dbReference type="RefSeq" id="WP_043918577.1">
    <property type="nucleotide sequence ID" value="NZ_FZPF01000005.1"/>
</dbReference>
<name>A0A0D1D9F2_9RHOB</name>
<reference evidence="2 3" key="1">
    <citation type="submission" date="2015-02" db="EMBL/GenBank/DDBJ databases">
        <title>Genome Sequence of Jannaschia aquimarina DSM28248, a member of the Roseobacter clade.</title>
        <authorList>
            <person name="Voget S."/>
            <person name="Daniel R."/>
        </authorList>
    </citation>
    <scope>NUCLEOTIDE SEQUENCE [LARGE SCALE GENOMIC DNA]</scope>
    <source>
        <strain evidence="2 3">GSW-M26</strain>
    </source>
</reference>
<keyword evidence="3" id="KW-1185">Reference proteome</keyword>
<dbReference type="PIRSF" id="PIRSF000887">
    <property type="entry name" value="Pesterase_MJ0037"/>
    <property type="match status" value="1"/>
</dbReference>
<dbReference type="Proteomes" id="UP000032232">
    <property type="component" value="Unassembled WGS sequence"/>
</dbReference>
<organism evidence="2 3">
    <name type="scientific">Jannaschia aquimarina</name>
    <dbReference type="NCBI Taxonomy" id="935700"/>
    <lineage>
        <taxon>Bacteria</taxon>
        <taxon>Pseudomonadati</taxon>
        <taxon>Pseudomonadota</taxon>
        <taxon>Alphaproteobacteria</taxon>
        <taxon>Rhodobacterales</taxon>
        <taxon>Roseobacteraceae</taxon>
        <taxon>Jannaschia</taxon>
    </lineage>
</organism>
<dbReference type="InterPro" id="IPR024173">
    <property type="entry name" value="Pesterase_MJ0037-like"/>
</dbReference>
<sequence length="221" mass="24004">MRNEHSFTFAGETLVALPSGALWWPEASLLCVSDMHLGKSERMARRGGALLPPYEVRDTLRRLQADLETLDPAAVISLGDAFDDMEAATALDADARDRIAAMIEGRDWTWVTGNHDPAPVAFGGHAAEGLTCGPLSFVHIATRTGRHEVSGHYHPKASLSLRGRHVSRPCFLRDATRLILPAYGTYTGGLRSRDRALSGLMAPDARAILAGQPMVEIPMPR</sequence>
<dbReference type="OrthoDB" id="9795838at2"/>
<dbReference type="InterPro" id="IPR026336">
    <property type="entry name" value="PdeM-like"/>
</dbReference>
<dbReference type="Gene3D" id="3.60.21.10">
    <property type="match status" value="1"/>
</dbReference>
<dbReference type="STRING" id="935700.jaqu_17510"/>
<dbReference type="InterPro" id="IPR004843">
    <property type="entry name" value="Calcineurin-like_PHP"/>
</dbReference>
<comment type="caution">
    <text evidence="2">The sequence shown here is derived from an EMBL/GenBank/DDBJ whole genome shotgun (WGS) entry which is preliminary data.</text>
</comment>
<dbReference type="GO" id="GO:0016787">
    <property type="term" value="F:hydrolase activity"/>
    <property type="evidence" value="ECO:0007669"/>
    <property type="project" value="InterPro"/>
</dbReference>
<dbReference type="EMBL" id="JYFE01000032">
    <property type="protein sequence ID" value="KIT16523.1"/>
    <property type="molecule type" value="Genomic_DNA"/>
</dbReference>
<evidence type="ECO:0000313" key="2">
    <source>
        <dbReference type="EMBL" id="KIT16523.1"/>
    </source>
</evidence>
<gene>
    <name evidence="2" type="ORF">jaqu_17510</name>
</gene>
<dbReference type="InterPro" id="IPR029052">
    <property type="entry name" value="Metallo-depent_PP-like"/>
</dbReference>
<dbReference type="Pfam" id="PF00149">
    <property type="entry name" value="Metallophos"/>
    <property type="match status" value="1"/>
</dbReference>
<dbReference type="NCBIfam" id="TIGR04123">
    <property type="entry name" value="P_estr_lig_assc"/>
    <property type="match status" value="1"/>
</dbReference>
<dbReference type="PANTHER" id="PTHR39323">
    <property type="entry name" value="BLR1149 PROTEIN"/>
    <property type="match status" value="1"/>
</dbReference>
<proteinExistence type="predicted"/>
<dbReference type="AlphaFoldDB" id="A0A0D1D9F2"/>
<dbReference type="PANTHER" id="PTHR39323:SF1">
    <property type="entry name" value="BLR1149 PROTEIN"/>
    <property type="match status" value="1"/>
</dbReference>
<dbReference type="PATRIC" id="fig|935700.4.peg.1815"/>
<accession>A0A0D1D9F2</accession>
<protein>
    <recommendedName>
        <fullName evidence="1">Calcineurin-like phosphoesterase domain-containing protein</fullName>
    </recommendedName>
</protein>